<dbReference type="PANTHER" id="PTHR12161">
    <property type="entry name" value="IST1 FAMILY MEMBER"/>
    <property type="match status" value="1"/>
</dbReference>
<dbReference type="Pfam" id="PF03398">
    <property type="entry name" value="Ist1"/>
    <property type="match status" value="1"/>
</dbReference>
<dbReference type="InterPro" id="IPR005061">
    <property type="entry name" value="Ist1"/>
</dbReference>
<evidence type="ECO:0000313" key="3">
    <source>
        <dbReference type="EnsemblPlants" id="Zm00001eb398280_P001"/>
    </source>
</evidence>
<dbReference type="Proteomes" id="UP000007305">
    <property type="component" value="Chromosome 9"/>
</dbReference>
<sequence>MGFIQGRTSKQTSRVKTLLRLALSRLAAARRPRLARKSISRSDVGQLLALGHIDRALHRAEQLIEEDNMLEAFNIIELHCNRLIDECGDDIREAAAGIMFAARRCGDLPELTFARTILTTKFGGEFAEMAKEGAGVVDPMLVWKLTGNKGDMELKKKVVKEVAAENNVLVDFSELQEVEHGGSGNVPHHHKVSHEGIYQTDMDGSSEPSHDEDPCDTSNSDGASNGHPKQENTRTSVRTRR</sequence>
<protein>
    <recommendedName>
        <fullName evidence="5">Regulator of Vps4 activity in the MVB pathway protein</fullName>
    </recommendedName>
</protein>
<dbReference type="Gene3D" id="1.20.1260.60">
    <property type="entry name" value="Vacuolar protein sorting-associated protein Ist1"/>
    <property type="match status" value="1"/>
</dbReference>
<dbReference type="InterPro" id="IPR042277">
    <property type="entry name" value="IST1-like"/>
</dbReference>
<comment type="similarity">
    <text evidence="1">Belongs to the IST1 family.</text>
</comment>
<name>A0A804R9Q0_MAIZE</name>
<evidence type="ECO:0000256" key="1">
    <source>
        <dbReference type="ARBA" id="ARBA00005536"/>
    </source>
</evidence>
<dbReference type="AlphaFoldDB" id="A0A804R9Q0"/>
<organism evidence="3 4">
    <name type="scientific">Zea mays</name>
    <name type="common">Maize</name>
    <dbReference type="NCBI Taxonomy" id="4577"/>
    <lineage>
        <taxon>Eukaryota</taxon>
        <taxon>Viridiplantae</taxon>
        <taxon>Streptophyta</taxon>
        <taxon>Embryophyta</taxon>
        <taxon>Tracheophyta</taxon>
        <taxon>Spermatophyta</taxon>
        <taxon>Magnoliopsida</taxon>
        <taxon>Liliopsida</taxon>
        <taxon>Poales</taxon>
        <taxon>Poaceae</taxon>
        <taxon>PACMAD clade</taxon>
        <taxon>Panicoideae</taxon>
        <taxon>Andropogonodae</taxon>
        <taxon>Andropogoneae</taxon>
        <taxon>Tripsacinae</taxon>
        <taxon>Zea</taxon>
    </lineage>
</organism>
<feature type="region of interest" description="Disordered" evidence="2">
    <location>
        <begin position="198"/>
        <end position="241"/>
    </location>
</feature>
<dbReference type="GO" id="GO:0008104">
    <property type="term" value="P:intracellular protein localization"/>
    <property type="evidence" value="ECO:0000318"/>
    <property type="project" value="GO_Central"/>
</dbReference>
<accession>A0A804R9Q0</accession>
<evidence type="ECO:0008006" key="5">
    <source>
        <dbReference type="Google" id="ProtNLM"/>
    </source>
</evidence>
<dbReference type="GO" id="GO:0015031">
    <property type="term" value="P:protein transport"/>
    <property type="evidence" value="ECO:0007669"/>
    <property type="project" value="InterPro"/>
</dbReference>
<dbReference type="FunFam" id="1.20.1260.60:FF:000002">
    <property type="entry name" value="Vacuolar protein sorting-associated protein IST1"/>
    <property type="match status" value="1"/>
</dbReference>
<proteinExistence type="inferred from homology"/>
<evidence type="ECO:0000313" key="4">
    <source>
        <dbReference type="Proteomes" id="UP000007305"/>
    </source>
</evidence>
<dbReference type="PANTHER" id="PTHR12161:SF26">
    <property type="entry name" value="EXPRESSED PROTEIN"/>
    <property type="match status" value="1"/>
</dbReference>
<keyword evidence="4" id="KW-1185">Reference proteome</keyword>
<reference evidence="4" key="1">
    <citation type="journal article" date="2009" name="Science">
        <title>The B73 maize genome: complexity, diversity, and dynamics.</title>
        <authorList>
            <person name="Schnable P.S."/>
            <person name="Ware D."/>
            <person name="Fulton R.S."/>
            <person name="Stein J.C."/>
            <person name="Wei F."/>
            <person name="Pasternak S."/>
            <person name="Liang C."/>
            <person name="Zhang J."/>
            <person name="Fulton L."/>
            <person name="Graves T.A."/>
            <person name="Minx P."/>
            <person name="Reily A.D."/>
            <person name="Courtney L."/>
            <person name="Kruchowski S.S."/>
            <person name="Tomlinson C."/>
            <person name="Strong C."/>
            <person name="Delehaunty K."/>
            <person name="Fronick C."/>
            <person name="Courtney B."/>
            <person name="Rock S.M."/>
            <person name="Belter E."/>
            <person name="Du F."/>
            <person name="Kim K."/>
            <person name="Abbott R.M."/>
            <person name="Cotton M."/>
            <person name="Levy A."/>
            <person name="Marchetto P."/>
            <person name="Ochoa K."/>
            <person name="Jackson S.M."/>
            <person name="Gillam B."/>
            <person name="Chen W."/>
            <person name="Yan L."/>
            <person name="Higginbotham J."/>
            <person name="Cardenas M."/>
            <person name="Waligorski J."/>
            <person name="Applebaum E."/>
            <person name="Phelps L."/>
            <person name="Falcone J."/>
            <person name="Kanchi K."/>
            <person name="Thane T."/>
            <person name="Scimone A."/>
            <person name="Thane N."/>
            <person name="Henke J."/>
            <person name="Wang T."/>
            <person name="Ruppert J."/>
            <person name="Shah N."/>
            <person name="Rotter K."/>
            <person name="Hodges J."/>
            <person name="Ingenthron E."/>
            <person name="Cordes M."/>
            <person name="Kohlberg S."/>
            <person name="Sgro J."/>
            <person name="Delgado B."/>
            <person name="Mead K."/>
            <person name="Chinwalla A."/>
            <person name="Leonard S."/>
            <person name="Crouse K."/>
            <person name="Collura K."/>
            <person name="Kudrna D."/>
            <person name="Currie J."/>
            <person name="He R."/>
            <person name="Angelova A."/>
            <person name="Rajasekar S."/>
            <person name="Mueller T."/>
            <person name="Lomeli R."/>
            <person name="Scara G."/>
            <person name="Ko A."/>
            <person name="Delaney K."/>
            <person name="Wissotski M."/>
            <person name="Lopez G."/>
            <person name="Campos D."/>
            <person name="Braidotti M."/>
            <person name="Ashley E."/>
            <person name="Golser W."/>
            <person name="Kim H."/>
            <person name="Lee S."/>
            <person name="Lin J."/>
            <person name="Dujmic Z."/>
            <person name="Kim W."/>
            <person name="Talag J."/>
            <person name="Zuccolo A."/>
            <person name="Fan C."/>
            <person name="Sebastian A."/>
            <person name="Kramer M."/>
            <person name="Spiegel L."/>
            <person name="Nascimento L."/>
            <person name="Zutavern T."/>
            <person name="Miller B."/>
            <person name="Ambroise C."/>
            <person name="Muller S."/>
            <person name="Spooner W."/>
            <person name="Narechania A."/>
            <person name="Ren L."/>
            <person name="Wei S."/>
            <person name="Kumari S."/>
            <person name="Faga B."/>
            <person name="Levy M.J."/>
            <person name="McMahan L."/>
            <person name="Van Buren P."/>
            <person name="Vaughn M.W."/>
            <person name="Ying K."/>
            <person name="Yeh C.-T."/>
            <person name="Emrich S.J."/>
            <person name="Jia Y."/>
            <person name="Kalyanaraman A."/>
            <person name="Hsia A.-P."/>
            <person name="Barbazuk W.B."/>
            <person name="Baucom R.S."/>
            <person name="Brutnell T.P."/>
            <person name="Carpita N.C."/>
            <person name="Chaparro C."/>
            <person name="Chia J.-M."/>
            <person name="Deragon J.-M."/>
            <person name="Estill J.C."/>
            <person name="Fu Y."/>
            <person name="Jeddeloh J.A."/>
            <person name="Han Y."/>
            <person name="Lee H."/>
            <person name="Li P."/>
            <person name="Lisch D.R."/>
            <person name="Liu S."/>
            <person name="Liu Z."/>
            <person name="Nagel D.H."/>
            <person name="McCann M.C."/>
            <person name="SanMiguel P."/>
            <person name="Myers A.M."/>
            <person name="Nettleton D."/>
            <person name="Nguyen J."/>
            <person name="Penning B.W."/>
            <person name="Ponnala L."/>
            <person name="Schneider K.L."/>
            <person name="Schwartz D.C."/>
            <person name="Sharma A."/>
            <person name="Soderlund C."/>
            <person name="Springer N.M."/>
            <person name="Sun Q."/>
            <person name="Wang H."/>
            <person name="Waterman M."/>
            <person name="Westerman R."/>
            <person name="Wolfgruber T.K."/>
            <person name="Yang L."/>
            <person name="Yu Y."/>
            <person name="Zhang L."/>
            <person name="Zhou S."/>
            <person name="Zhu Q."/>
            <person name="Bennetzen J.L."/>
            <person name="Dawe R.K."/>
            <person name="Jiang J."/>
            <person name="Jiang N."/>
            <person name="Presting G.G."/>
            <person name="Wessler S.R."/>
            <person name="Aluru S."/>
            <person name="Martienssen R.A."/>
            <person name="Clifton S.W."/>
            <person name="McCombie W.R."/>
            <person name="Wing R.A."/>
            <person name="Wilson R.K."/>
        </authorList>
    </citation>
    <scope>NUCLEOTIDE SEQUENCE [LARGE SCALE GENOMIC DNA]</scope>
    <source>
        <strain evidence="4">cv. B73</strain>
    </source>
</reference>
<dbReference type="InParanoid" id="A0A804R9Q0"/>
<dbReference type="EnsemblPlants" id="Zm00001eb398280_T001">
    <property type="protein sequence ID" value="Zm00001eb398280_P001"/>
    <property type="gene ID" value="Zm00001eb398280"/>
</dbReference>
<reference evidence="3" key="3">
    <citation type="submission" date="2021-05" db="UniProtKB">
        <authorList>
            <consortium name="EnsemblPlants"/>
        </authorList>
    </citation>
    <scope>IDENTIFICATION</scope>
    <source>
        <strain evidence="3">cv. B73</strain>
    </source>
</reference>
<evidence type="ECO:0000256" key="2">
    <source>
        <dbReference type="SAM" id="MobiDB-lite"/>
    </source>
</evidence>
<dbReference type="Gramene" id="Zm00001eb398280_T001">
    <property type="protein sequence ID" value="Zm00001eb398280_P001"/>
    <property type="gene ID" value="Zm00001eb398280"/>
</dbReference>
<reference evidence="3" key="2">
    <citation type="submission" date="2019-07" db="EMBL/GenBank/DDBJ databases">
        <authorList>
            <person name="Seetharam A."/>
            <person name="Woodhouse M."/>
            <person name="Cannon E."/>
        </authorList>
    </citation>
    <scope>NUCLEOTIDE SEQUENCE [LARGE SCALE GENOMIC DNA]</scope>
    <source>
        <strain evidence="3">cv. B73</strain>
    </source>
</reference>